<evidence type="ECO:0008006" key="3">
    <source>
        <dbReference type="Google" id="ProtNLM"/>
    </source>
</evidence>
<protein>
    <recommendedName>
        <fullName evidence="3">Tail fiber protein</fullName>
    </recommendedName>
</protein>
<dbReference type="KEGG" id="vg:77945408"/>
<proteinExistence type="predicted"/>
<reference evidence="1 2" key="1">
    <citation type="submission" date="2020-03" db="EMBL/GenBank/DDBJ databases">
        <title>The Isolation and Genome Sequence of a Novel Cyanophage S-N03 from the Huanghai Sea, China.</title>
        <authorList>
            <person name="Jiang T."/>
        </authorList>
    </citation>
    <scope>NUCLEOTIDE SEQUENCE [LARGE SCALE GENOMIC DNA]</scope>
</reference>
<keyword evidence="2" id="KW-1185">Reference proteome</keyword>
<dbReference type="Proteomes" id="UP000502617">
    <property type="component" value="Segment"/>
</dbReference>
<dbReference type="GeneID" id="77945408"/>
<evidence type="ECO:0000313" key="1">
    <source>
        <dbReference type="EMBL" id="QIN96874.1"/>
    </source>
</evidence>
<sequence>MAIVNFPANPTIGDQYNENGITYTWNGAAWTANGAENTDARYVQVTGDTMTGSLNVPSLNSGPLAGFRNALVNGDFRIWQRGTTGTAGGSAEYVSVDRWLASAGVAINQQTAAATPTDVASYAALISRVGGGNITQAVELERTGRCGPFTQTSQWTVSIWSNGATAPTVGLSFADNAINQNSVAAGGGNQVMTSTGETSNNTTVGTYTRYEATFTINADPGANNTCLNVIFIFADDSTRICNAQLEPGPVATPFEIRPLSTELSLCQRYAYRIESSSSTVYTRFGGGVADGSSSLTALVQFPVTMRSIPNSITSASSGNFQASNGVVGQIGTNLTLQTSTRSKTSSIINLAVGGGLTSGNYYFLEAASNNNAWIIFEAEL</sequence>
<organism evidence="1 2">
    <name type="scientific">Synechococcus phage S-N03</name>
    <dbReference type="NCBI Taxonomy" id="2718943"/>
    <lineage>
        <taxon>Viruses</taxon>
        <taxon>Duplodnaviria</taxon>
        <taxon>Heunggongvirae</taxon>
        <taxon>Uroviricota</taxon>
        <taxon>Caudoviricetes</taxon>
        <taxon>Pantevenvirales</taxon>
        <taxon>Kyanoviridae</taxon>
        <taxon>Huanghaivirus</taxon>
        <taxon>Huanghaivirus snothree</taxon>
    </lineage>
</organism>
<dbReference type="EMBL" id="MT162466">
    <property type="protein sequence ID" value="QIN96874.1"/>
    <property type="molecule type" value="Genomic_DNA"/>
</dbReference>
<accession>A0A6G8R668</accession>
<dbReference type="RefSeq" id="YP_010669254.1">
    <property type="nucleotide sequence ID" value="NC_070959.1"/>
</dbReference>
<name>A0A6G8R668_9CAUD</name>
<evidence type="ECO:0000313" key="2">
    <source>
        <dbReference type="Proteomes" id="UP000502617"/>
    </source>
</evidence>